<proteinExistence type="predicted"/>
<dbReference type="AlphaFoldDB" id="A0A3R9J544"/>
<dbReference type="InterPro" id="IPR018647">
    <property type="entry name" value="SLFN_3-like_DNA/RNA_helicase"/>
</dbReference>
<organism evidence="2 3">
    <name type="scientific">Streptococcus mitis</name>
    <dbReference type="NCBI Taxonomy" id="28037"/>
    <lineage>
        <taxon>Bacteria</taxon>
        <taxon>Bacillati</taxon>
        <taxon>Bacillota</taxon>
        <taxon>Bacilli</taxon>
        <taxon>Lactobacillales</taxon>
        <taxon>Streptococcaceae</taxon>
        <taxon>Streptococcus</taxon>
        <taxon>Streptococcus mitis group</taxon>
    </lineage>
</organism>
<dbReference type="Proteomes" id="UP000280535">
    <property type="component" value="Unassembled WGS sequence"/>
</dbReference>
<comment type="caution">
    <text evidence="2">The sequence shown here is derived from an EMBL/GenBank/DDBJ whole genome shotgun (WGS) entry which is preliminary data.</text>
</comment>
<evidence type="ECO:0000313" key="3">
    <source>
        <dbReference type="Proteomes" id="UP000280535"/>
    </source>
</evidence>
<evidence type="ECO:0000313" key="2">
    <source>
        <dbReference type="EMBL" id="RSI98130.1"/>
    </source>
</evidence>
<gene>
    <name evidence="2" type="ORF">D8843_06210</name>
</gene>
<accession>A0A3R9J544</accession>
<dbReference type="Pfam" id="PF09848">
    <property type="entry name" value="SLFN-g3_helicase"/>
    <property type="match status" value="1"/>
</dbReference>
<dbReference type="EMBL" id="RJOA01000011">
    <property type="protein sequence ID" value="RSI98130.1"/>
    <property type="molecule type" value="Genomic_DNA"/>
</dbReference>
<name>A0A3R9J544_STRMT</name>
<evidence type="ECO:0000259" key="1">
    <source>
        <dbReference type="Pfam" id="PF09848"/>
    </source>
</evidence>
<protein>
    <recommendedName>
        <fullName evidence="1">Schlafen group 3-like DNA/RNA helicase domain-containing protein</fullName>
    </recommendedName>
</protein>
<reference evidence="2 3" key="1">
    <citation type="submission" date="2018-11" db="EMBL/GenBank/DDBJ databases">
        <title>Species Designations Belie Phenotypic and Genotypic Heterogeneity in Oral Streptococci.</title>
        <authorList>
            <person name="Velsko I."/>
        </authorList>
    </citation>
    <scope>NUCLEOTIDE SEQUENCE [LARGE SCALE GENOMIC DNA]</scope>
    <source>
        <strain evidence="2 3">BCC49</strain>
    </source>
</reference>
<feature type="domain" description="Schlafen group 3-like DNA/RNA helicase" evidence="1">
    <location>
        <begin position="14"/>
        <end position="91"/>
    </location>
</feature>
<sequence length="107" mass="12455">MDGEKFRNYANKSTEVGNVYDIHGFDIDFASIYIGKDIYLDEKEKCIKVNKDNSFDTAAKKGVDQIDEFVKNAYYILLTRAVYGQMVYVEDDKLREFLLKIFLADEN</sequence>